<proteinExistence type="predicted"/>
<accession>A0ABU0B5U2</accession>
<name>A0ABU0B5U2_9FIRM</name>
<gene>
    <name evidence="1" type="ORF">J2Z49_001940</name>
</gene>
<comment type="caution">
    <text evidence="1">The sequence shown here is derived from an EMBL/GenBank/DDBJ whole genome shotgun (WGS) entry which is preliminary data.</text>
</comment>
<keyword evidence="2" id="KW-1185">Reference proteome</keyword>
<organism evidence="1 2">
    <name type="scientific">Desulfofundulus luciae</name>
    <dbReference type="NCBI Taxonomy" id="74702"/>
    <lineage>
        <taxon>Bacteria</taxon>
        <taxon>Bacillati</taxon>
        <taxon>Bacillota</taxon>
        <taxon>Clostridia</taxon>
        <taxon>Eubacteriales</taxon>
        <taxon>Peptococcaceae</taxon>
        <taxon>Desulfofundulus</taxon>
    </lineage>
</organism>
<evidence type="ECO:0000313" key="2">
    <source>
        <dbReference type="Proteomes" id="UP001225644"/>
    </source>
</evidence>
<dbReference type="EMBL" id="JAUSUX010000014">
    <property type="protein sequence ID" value="MDQ0286823.1"/>
    <property type="molecule type" value="Genomic_DNA"/>
</dbReference>
<evidence type="ECO:0000313" key="1">
    <source>
        <dbReference type="EMBL" id="MDQ0286823.1"/>
    </source>
</evidence>
<sequence length="54" mass="6358">MKKTKKKKGTENYSVKVVFTGTEEESRKVLAEARQYAFAKILEKIRRERGEYTC</sequence>
<dbReference type="Proteomes" id="UP001225644">
    <property type="component" value="Unassembled WGS sequence"/>
</dbReference>
<reference evidence="1 2" key="1">
    <citation type="submission" date="2023-07" db="EMBL/GenBank/DDBJ databases">
        <title>Genomic Encyclopedia of Type Strains, Phase IV (KMG-IV): sequencing the most valuable type-strain genomes for metagenomic binning, comparative biology and taxonomic classification.</title>
        <authorList>
            <person name="Goeker M."/>
        </authorList>
    </citation>
    <scope>NUCLEOTIDE SEQUENCE [LARGE SCALE GENOMIC DNA]</scope>
    <source>
        <strain evidence="1 2">DSM 12396</strain>
    </source>
</reference>
<dbReference type="RefSeq" id="WP_307402460.1">
    <property type="nucleotide sequence ID" value="NZ_JAUSUX010000014.1"/>
</dbReference>
<protein>
    <submittedName>
        <fullName evidence="1">Uncharacterized protein</fullName>
    </submittedName>
</protein>